<dbReference type="GO" id="GO:0043565">
    <property type="term" value="F:sequence-specific DNA binding"/>
    <property type="evidence" value="ECO:0007669"/>
    <property type="project" value="InterPro"/>
</dbReference>
<sequence length="253" mass="29457">MPMCSFEGCFSGSRKKDYRKSSNVHLHKFPKDPEMRRKWIDQIKLGSNVTKVNFETGVVCSNHFSTDSFAGKTFVQSTANFSPITGRRLLPNAIPLSTFGYYYDDIPYNRMSSSNSPSCTIIRTPSGPFSVTKSNDFSQKTQCCSNLEFNFSELCNELEVKPLCEVEILENSNEEFQKLKSDYEVIKNQNEKLSEINDKYKTLIFHLRKKIKWYDQFVKLENERFENEFSNKLIQVFTHTQIQLLLNPKKKNL</sequence>
<dbReference type="GO" id="GO:0005654">
    <property type="term" value="C:nucleoplasm"/>
    <property type="evidence" value="ECO:0007669"/>
    <property type="project" value="UniProtKB-SubCell"/>
</dbReference>
<evidence type="ECO:0000256" key="13">
    <source>
        <dbReference type="SAM" id="Coils"/>
    </source>
</evidence>
<dbReference type="PANTHER" id="PTHR46600">
    <property type="entry name" value="THAP DOMAIN-CONTAINING"/>
    <property type="match status" value="1"/>
</dbReference>
<dbReference type="GO" id="GO:0008270">
    <property type="term" value="F:zinc ion binding"/>
    <property type="evidence" value="ECO:0007669"/>
    <property type="project" value="UniProtKB-KW"/>
</dbReference>
<protein>
    <recommendedName>
        <fullName evidence="14">THAP-type domain-containing protein</fullName>
    </recommendedName>
</protein>
<evidence type="ECO:0000256" key="2">
    <source>
        <dbReference type="ARBA" id="ARBA00006177"/>
    </source>
</evidence>
<dbReference type="InterPro" id="IPR006612">
    <property type="entry name" value="THAP_Znf"/>
</dbReference>
<evidence type="ECO:0000256" key="9">
    <source>
        <dbReference type="ARBA" id="ARBA00023163"/>
    </source>
</evidence>
<keyword evidence="8 12" id="KW-0238">DNA-binding</keyword>
<evidence type="ECO:0000256" key="4">
    <source>
        <dbReference type="ARBA" id="ARBA00022771"/>
    </source>
</evidence>
<feature type="coiled-coil region" evidence="13">
    <location>
        <begin position="169"/>
        <end position="196"/>
    </location>
</feature>
<keyword evidence="4 12" id="KW-0863">Zinc-finger</keyword>
<dbReference type="PANTHER" id="PTHR46600:SF1">
    <property type="entry name" value="THAP DOMAIN-CONTAINING PROTEIN 1"/>
    <property type="match status" value="1"/>
</dbReference>
<evidence type="ECO:0000259" key="14">
    <source>
        <dbReference type="PROSITE" id="PS50950"/>
    </source>
</evidence>
<dbReference type="SMART" id="SM00692">
    <property type="entry name" value="DM3"/>
    <property type="match status" value="1"/>
</dbReference>
<evidence type="ECO:0000256" key="6">
    <source>
        <dbReference type="ARBA" id="ARBA00023015"/>
    </source>
</evidence>
<evidence type="ECO:0000256" key="7">
    <source>
        <dbReference type="ARBA" id="ARBA00023054"/>
    </source>
</evidence>
<dbReference type="Gene3D" id="6.20.210.20">
    <property type="entry name" value="THAP domain"/>
    <property type="match status" value="1"/>
</dbReference>
<organism evidence="15 16">
    <name type="scientific">Macrosiphum euphorbiae</name>
    <name type="common">potato aphid</name>
    <dbReference type="NCBI Taxonomy" id="13131"/>
    <lineage>
        <taxon>Eukaryota</taxon>
        <taxon>Metazoa</taxon>
        <taxon>Ecdysozoa</taxon>
        <taxon>Arthropoda</taxon>
        <taxon>Hexapoda</taxon>
        <taxon>Insecta</taxon>
        <taxon>Pterygota</taxon>
        <taxon>Neoptera</taxon>
        <taxon>Paraneoptera</taxon>
        <taxon>Hemiptera</taxon>
        <taxon>Sternorrhyncha</taxon>
        <taxon>Aphidomorpha</taxon>
        <taxon>Aphidoidea</taxon>
        <taxon>Aphididae</taxon>
        <taxon>Macrosiphini</taxon>
        <taxon>Macrosiphum</taxon>
    </lineage>
</organism>
<dbReference type="InterPro" id="IPR038441">
    <property type="entry name" value="THAP_Znf_sf"/>
</dbReference>
<evidence type="ECO:0000256" key="10">
    <source>
        <dbReference type="ARBA" id="ARBA00023242"/>
    </source>
</evidence>
<dbReference type="AlphaFoldDB" id="A0AAV0WNW6"/>
<proteinExistence type="inferred from homology"/>
<dbReference type="SMART" id="SM00980">
    <property type="entry name" value="THAP"/>
    <property type="match status" value="1"/>
</dbReference>
<name>A0AAV0WNW6_9HEMI</name>
<gene>
    <name evidence="15" type="ORF">MEUPH1_LOCUS13133</name>
</gene>
<comment type="subcellular location">
    <subcellularLocation>
        <location evidence="1">Nucleus</location>
        <location evidence="1">Nucleoplasm</location>
    </subcellularLocation>
</comment>
<dbReference type="EMBL" id="CARXXK010000002">
    <property type="protein sequence ID" value="CAI6357511.1"/>
    <property type="molecule type" value="Genomic_DNA"/>
</dbReference>
<evidence type="ECO:0000256" key="3">
    <source>
        <dbReference type="ARBA" id="ARBA00022723"/>
    </source>
</evidence>
<evidence type="ECO:0000256" key="8">
    <source>
        <dbReference type="ARBA" id="ARBA00023125"/>
    </source>
</evidence>
<keyword evidence="6" id="KW-0805">Transcription regulation</keyword>
<keyword evidence="9" id="KW-0804">Transcription</keyword>
<evidence type="ECO:0000256" key="12">
    <source>
        <dbReference type="PROSITE-ProRule" id="PRU00309"/>
    </source>
</evidence>
<keyword evidence="7 13" id="KW-0175">Coiled coil</keyword>
<dbReference type="SUPFAM" id="SSF57716">
    <property type="entry name" value="Glucocorticoid receptor-like (DNA-binding domain)"/>
    <property type="match status" value="1"/>
</dbReference>
<accession>A0AAV0WNW6</accession>
<evidence type="ECO:0000256" key="11">
    <source>
        <dbReference type="ARBA" id="ARBA00023306"/>
    </source>
</evidence>
<keyword evidence="5" id="KW-0862">Zinc</keyword>
<evidence type="ECO:0000256" key="1">
    <source>
        <dbReference type="ARBA" id="ARBA00004642"/>
    </source>
</evidence>
<dbReference type="Pfam" id="PF05485">
    <property type="entry name" value="THAP"/>
    <property type="match status" value="1"/>
</dbReference>
<evidence type="ECO:0000313" key="16">
    <source>
        <dbReference type="Proteomes" id="UP001160148"/>
    </source>
</evidence>
<dbReference type="PROSITE" id="PS50950">
    <property type="entry name" value="ZF_THAP"/>
    <property type="match status" value="1"/>
</dbReference>
<dbReference type="InterPro" id="IPR026516">
    <property type="entry name" value="THAP1/10"/>
</dbReference>
<evidence type="ECO:0000256" key="5">
    <source>
        <dbReference type="ARBA" id="ARBA00022833"/>
    </source>
</evidence>
<evidence type="ECO:0000313" key="15">
    <source>
        <dbReference type="EMBL" id="CAI6357511.1"/>
    </source>
</evidence>
<feature type="domain" description="THAP-type" evidence="14">
    <location>
        <begin position="1"/>
        <end position="98"/>
    </location>
</feature>
<dbReference type="Proteomes" id="UP001160148">
    <property type="component" value="Unassembled WGS sequence"/>
</dbReference>
<keyword evidence="16" id="KW-1185">Reference proteome</keyword>
<comment type="similarity">
    <text evidence="2">Belongs to the THAP1 family.</text>
</comment>
<comment type="caution">
    <text evidence="15">The sequence shown here is derived from an EMBL/GenBank/DDBJ whole genome shotgun (WGS) entry which is preliminary data.</text>
</comment>
<reference evidence="15 16" key="1">
    <citation type="submission" date="2023-01" db="EMBL/GenBank/DDBJ databases">
        <authorList>
            <person name="Whitehead M."/>
        </authorList>
    </citation>
    <scope>NUCLEOTIDE SEQUENCE [LARGE SCALE GENOMIC DNA]</scope>
</reference>
<keyword evidence="3" id="KW-0479">Metal-binding</keyword>
<keyword evidence="11" id="KW-0131">Cell cycle</keyword>
<keyword evidence="10" id="KW-0539">Nucleus</keyword>